<feature type="signal peptide" evidence="2">
    <location>
        <begin position="1"/>
        <end position="33"/>
    </location>
</feature>
<dbReference type="InterPro" id="IPR006311">
    <property type="entry name" value="TAT_signal"/>
</dbReference>
<dbReference type="HOGENOM" id="CLU_154651_0_0_11"/>
<evidence type="ECO:0000313" key="3">
    <source>
        <dbReference type="EMBL" id="AJP03514.1"/>
    </source>
</evidence>
<sequence length="134" mass="12629">MTRHASPRTHFARRALVALATAGAALGAGPATAAAGPAAPAGAAPPPPAAADDRGARTALSATTGTVRHAAGPVAALRPNPLAGTGVDPLANGVGTQVADFKPLSTRAVTDPVTQAPSVGGVPVAGRAAGLLGG</sequence>
<dbReference type="PROSITE" id="PS51318">
    <property type="entry name" value="TAT"/>
    <property type="match status" value="1"/>
</dbReference>
<keyword evidence="4" id="KW-1185">Reference proteome</keyword>
<gene>
    <name evidence="3" type="ORF">TU94_20540</name>
</gene>
<dbReference type="PATRIC" id="fig|477245.3.peg.4331"/>
<evidence type="ECO:0000256" key="1">
    <source>
        <dbReference type="SAM" id="MobiDB-lite"/>
    </source>
</evidence>
<proteinExistence type="predicted"/>
<dbReference type="EMBL" id="CP010849">
    <property type="protein sequence ID" value="AJP03514.1"/>
    <property type="molecule type" value="Genomic_DNA"/>
</dbReference>
<dbReference type="OrthoDB" id="3872455at2"/>
<feature type="region of interest" description="Disordered" evidence="1">
    <location>
        <begin position="29"/>
        <end position="57"/>
    </location>
</feature>
<accession>A0A0C5G5P6</accession>
<protein>
    <recommendedName>
        <fullName evidence="5">ATP-binding protein</fullName>
    </recommendedName>
</protein>
<evidence type="ECO:0000256" key="2">
    <source>
        <dbReference type="SAM" id="SignalP"/>
    </source>
</evidence>
<name>A0A0C5G5P6_9ACTN</name>
<evidence type="ECO:0000313" key="4">
    <source>
        <dbReference type="Proteomes" id="UP000032234"/>
    </source>
</evidence>
<feature type="compositionally biased region" description="Low complexity" evidence="1">
    <location>
        <begin position="29"/>
        <end position="42"/>
    </location>
</feature>
<keyword evidence="2" id="KW-0732">Signal</keyword>
<feature type="chain" id="PRO_5002188613" description="ATP-binding protein" evidence="2">
    <location>
        <begin position="34"/>
        <end position="134"/>
    </location>
</feature>
<reference evidence="3 4" key="1">
    <citation type="submission" date="2015-02" db="EMBL/GenBank/DDBJ databases">
        <title>Genome sequence of thermotolerant Streptomyces cyaneogriseus subsp. Noncyanogenus NMWT1, the producer of nematocidal antibiotics nemadectin.</title>
        <authorList>
            <person name="Wang H."/>
            <person name="Li C."/>
            <person name="Xiang W."/>
            <person name="Wang X."/>
        </authorList>
    </citation>
    <scope>NUCLEOTIDE SEQUENCE [LARGE SCALE GENOMIC DNA]</scope>
    <source>
        <strain evidence="3 4">NMWT 1</strain>
    </source>
</reference>
<dbReference type="KEGG" id="scw:TU94_20540"/>
<dbReference type="RefSeq" id="WP_044383396.1">
    <property type="nucleotide sequence ID" value="NZ_CP010849.1"/>
</dbReference>
<dbReference type="Proteomes" id="UP000032234">
    <property type="component" value="Chromosome"/>
</dbReference>
<dbReference type="AlphaFoldDB" id="A0A0C5G5P6"/>
<evidence type="ECO:0008006" key="5">
    <source>
        <dbReference type="Google" id="ProtNLM"/>
    </source>
</evidence>
<organism evidence="3 4">
    <name type="scientific">Streptomyces cyaneogriseus subsp. noncyanogenus</name>
    <dbReference type="NCBI Taxonomy" id="477245"/>
    <lineage>
        <taxon>Bacteria</taxon>
        <taxon>Bacillati</taxon>
        <taxon>Actinomycetota</taxon>
        <taxon>Actinomycetes</taxon>
        <taxon>Kitasatosporales</taxon>
        <taxon>Streptomycetaceae</taxon>
        <taxon>Streptomyces</taxon>
    </lineage>
</organism>